<keyword evidence="1" id="KW-0472">Membrane</keyword>
<feature type="transmembrane region" description="Helical" evidence="1">
    <location>
        <begin position="30"/>
        <end position="49"/>
    </location>
</feature>
<reference evidence="2" key="1">
    <citation type="journal article" date="2020" name="Nature">
        <title>Giant virus diversity and host interactions through global metagenomics.</title>
        <authorList>
            <person name="Schulz F."/>
            <person name="Roux S."/>
            <person name="Paez-Espino D."/>
            <person name="Jungbluth S."/>
            <person name="Walsh D.A."/>
            <person name="Denef V.J."/>
            <person name="McMahon K.D."/>
            <person name="Konstantinidis K.T."/>
            <person name="Eloe-Fadrosh E.A."/>
            <person name="Kyrpides N.C."/>
            <person name="Woyke T."/>
        </authorList>
    </citation>
    <scope>NUCLEOTIDE SEQUENCE</scope>
    <source>
        <strain evidence="2">GVMAG-S-ERX555997-44</strain>
    </source>
</reference>
<evidence type="ECO:0000313" key="2">
    <source>
        <dbReference type="EMBL" id="QHT37517.1"/>
    </source>
</evidence>
<dbReference type="AlphaFoldDB" id="A0A6C0F6N9"/>
<feature type="transmembrane region" description="Helical" evidence="1">
    <location>
        <begin position="88"/>
        <end position="108"/>
    </location>
</feature>
<dbReference type="EMBL" id="MN738798">
    <property type="protein sequence ID" value="QHT37517.1"/>
    <property type="molecule type" value="Genomic_DNA"/>
</dbReference>
<feature type="transmembrane region" description="Helical" evidence="1">
    <location>
        <begin position="61"/>
        <end position="79"/>
    </location>
</feature>
<evidence type="ECO:0000256" key="1">
    <source>
        <dbReference type="SAM" id="Phobius"/>
    </source>
</evidence>
<evidence type="ECO:0008006" key="3">
    <source>
        <dbReference type="Google" id="ProtNLM"/>
    </source>
</evidence>
<sequence>MFPNLFNHFLLGGILFSLISYTSNILKNPALSAIVALLPISIISCYIIQDKHLLLKHCNNLLYVLVITFILIIFLIFLLKNVAINKNYLITLVIFFWIIMQSLFYNFYAYK</sequence>
<proteinExistence type="predicted"/>
<organism evidence="2">
    <name type="scientific">viral metagenome</name>
    <dbReference type="NCBI Taxonomy" id="1070528"/>
    <lineage>
        <taxon>unclassified sequences</taxon>
        <taxon>metagenomes</taxon>
        <taxon>organismal metagenomes</taxon>
    </lineage>
</organism>
<name>A0A6C0F6N9_9ZZZZ</name>
<protein>
    <recommendedName>
        <fullName evidence="3">DUF3147 domain-containing protein</fullName>
    </recommendedName>
</protein>
<feature type="transmembrane region" description="Helical" evidence="1">
    <location>
        <begin position="6"/>
        <end position="23"/>
    </location>
</feature>
<keyword evidence="1" id="KW-1133">Transmembrane helix</keyword>
<keyword evidence="1" id="KW-0812">Transmembrane</keyword>
<accession>A0A6C0F6N9</accession>